<keyword evidence="2" id="KW-1185">Reference proteome</keyword>
<sequence length="216" mass="23585">MSGVGFACTGVRAERYAVGPTLQFGLRITAETPDTRVHAMALRCQLRVEPGRRRYGPAEEARLADLFGTRDRWPHTMHPLQFAQVSTVVPGFTGSTEIELAVPCSYDMDVAAARYFAALAEGGIPLLLLFSGTVFSGPQGFAVHPVPWDREANCLLPVDTWREMVEQHFPGCGWLRLPGAAMDALLEYRSRHALPSWEATVAALLAHAETPEVAAP</sequence>
<dbReference type="InterPro" id="IPR045730">
    <property type="entry name" value="DUF6084"/>
</dbReference>
<dbReference type="Proteomes" id="UP000317940">
    <property type="component" value="Unassembled WGS sequence"/>
</dbReference>
<accession>A0A561SDU5</accession>
<comment type="caution">
    <text evidence="1">The sequence shown here is derived from an EMBL/GenBank/DDBJ whole genome shotgun (WGS) entry which is preliminary data.</text>
</comment>
<evidence type="ECO:0000313" key="1">
    <source>
        <dbReference type="EMBL" id="TWF73015.1"/>
    </source>
</evidence>
<dbReference type="RefSeq" id="WP_145910994.1">
    <property type="nucleotide sequence ID" value="NZ_BAAAMZ010000005.1"/>
</dbReference>
<proteinExistence type="predicted"/>
<dbReference type="AlphaFoldDB" id="A0A561SDU5"/>
<name>A0A561SDU5_9ACTN</name>
<protein>
    <submittedName>
        <fullName evidence="1">Uncharacterized protein</fullName>
    </submittedName>
</protein>
<reference evidence="1 2" key="1">
    <citation type="submission" date="2019-06" db="EMBL/GenBank/DDBJ databases">
        <title>Sequencing the genomes of 1000 actinobacteria strains.</title>
        <authorList>
            <person name="Klenk H.-P."/>
        </authorList>
    </citation>
    <scope>NUCLEOTIDE SEQUENCE [LARGE SCALE GENOMIC DNA]</scope>
    <source>
        <strain evidence="1 2">DSM 44826</strain>
    </source>
</reference>
<evidence type="ECO:0000313" key="2">
    <source>
        <dbReference type="Proteomes" id="UP000317940"/>
    </source>
</evidence>
<organism evidence="1 2">
    <name type="scientific">Kitasatospora viridis</name>
    <dbReference type="NCBI Taxonomy" id="281105"/>
    <lineage>
        <taxon>Bacteria</taxon>
        <taxon>Bacillati</taxon>
        <taxon>Actinomycetota</taxon>
        <taxon>Actinomycetes</taxon>
        <taxon>Kitasatosporales</taxon>
        <taxon>Streptomycetaceae</taxon>
        <taxon>Kitasatospora</taxon>
    </lineage>
</organism>
<dbReference type="Pfam" id="PF19562">
    <property type="entry name" value="DUF6084"/>
    <property type="match status" value="1"/>
</dbReference>
<dbReference type="EMBL" id="VIWT01000006">
    <property type="protein sequence ID" value="TWF73015.1"/>
    <property type="molecule type" value="Genomic_DNA"/>
</dbReference>
<gene>
    <name evidence="1" type="ORF">FHX73_16166</name>
</gene>
<dbReference type="OrthoDB" id="115056at2"/>